<reference evidence="1" key="1">
    <citation type="submission" date="2014-12" db="EMBL/GenBank/DDBJ databases">
        <title>Insight into the proteome of Arion vulgaris.</title>
        <authorList>
            <person name="Aradska J."/>
            <person name="Bulat T."/>
            <person name="Smidak R."/>
            <person name="Sarate P."/>
            <person name="Gangsoo J."/>
            <person name="Sialana F."/>
            <person name="Bilban M."/>
            <person name="Lubec G."/>
        </authorList>
    </citation>
    <scope>NUCLEOTIDE SEQUENCE</scope>
    <source>
        <tissue evidence="1">Skin</tissue>
    </source>
</reference>
<dbReference type="AlphaFoldDB" id="A0A0B6YJM1"/>
<dbReference type="EMBL" id="HACG01009116">
    <property type="protein sequence ID" value="CEK55981.1"/>
    <property type="molecule type" value="Transcribed_RNA"/>
</dbReference>
<evidence type="ECO:0000313" key="1">
    <source>
        <dbReference type="EMBL" id="CEK55981.1"/>
    </source>
</evidence>
<feature type="non-terminal residue" evidence="1">
    <location>
        <position position="1"/>
    </location>
</feature>
<gene>
    <name evidence="1" type="primary">ORF26500</name>
</gene>
<accession>A0A0B6YJM1</accession>
<organism evidence="1">
    <name type="scientific">Arion vulgaris</name>
    <dbReference type="NCBI Taxonomy" id="1028688"/>
    <lineage>
        <taxon>Eukaryota</taxon>
        <taxon>Metazoa</taxon>
        <taxon>Spiralia</taxon>
        <taxon>Lophotrochozoa</taxon>
        <taxon>Mollusca</taxon>
        <taxon>Gastropoda</taxon>
        <taxon>Heterobranchia</taxon>
        <taxon>Euthyneura</taxon>
        <taxon>Panpulmonata</taxon>
        <taxon>Eupulmonata</taxon>
        <taxon>Stylommatophora</taxon>
        <taxon>Helicina</taxon>
        <taxon>Arionoidea</taxon>
        <taxon>Arionidae</taxon>
        <taxon>Arion</taxon>
    </lineage>
</organism>
<sequence>TSTNTEREVVNLNTQKYILGRRFEQLWNCLMCDKDDSQMNSEPEPNMDNG</sequence>
<proteinExistence type="predicted"/>
<name>A0A0B6YJM1_9EUPU</name>
<protein>
    <submittedName>
        <fullName evidence="1">Uncharacterized protein</fullName>
    </submittedName>
</protein>